<dbReference type="AlphaFoldDB" id="A0A975JB64"/>
<gene>
    <name evidence="1" type="ORF">KDD17_09260</name>
</gene>
<dbReference type="PROSITE" id="PS51257">
    <property type="entry name" value="PROKAR_LIPOPROTEIN"/>
    <property type="match status" value="1"/>
</dbReference>
<sequence>MKPHCLIFALGLGACTTFPQLDHTVTPALEEAAYPALVPLAPIVAQATTPGVVPAQANAALDARISRLRARAARLRGSVLTGRERQRLAQGLQ</sequence>
<reference evidence="1" key="1">
    <citation type="submission" date="2021-04" db="EMBL/GenBank/DDBJ databases">
        <title>Complete genome sequence for Sulfitobacter sp. strain JK7-1.</title>
        <authorList>
            <person name="Park S.-J."/>
        </authorList>
    </citation>
    <scope>NUCLEOTIDE SEQUENCE</scope>
    <source>
        <strain evidence="1">JK7-1</strain>
    </source>
</reference>
<name>A0A975JB64_9RHOB</name>
<proteinExistence type="predicted"/>
<evidence type="ECO:0000313" key="1">
    <source>
        <dbReference type="EMBL" id="QUJ75211.1"/>
    </source>
</evidence>
<keyword evidence="2" id="KW-1185">Reference proteome</keyword>
<dbReference type="Proteomes" id="UP000683291">
    <property type="component" value="Chromosome 1"/>
</dbReference>
<dbReference type="EMBL" id="CP073581">
    <property type="protein sequence ID" value="QUJ75211.1"/>
    <property type="molecule type" value="Genomic_DNA"/>
</dbReference>
<organism evidence="1 2">
    <name type="scientific">Sulfitobacter albidus</name>
    <dbReference type="NCBI Taxonomy" id="2829501"/>
    <lineage>
        <taxon>Bacteria</taxon>
        <taxon>Pseudomonadati</taxon>
        <taxon>Pseudomonadota</taxon>
        <taxon>Alphaproteobacteria</taxon>
        <taxon>Rhodobacterales</taxon>
        <taxon>Roseobacteraceae</taxon>
        <taxon>Sulfitobacter</taxon>
    </lineage>
</organism>
<protein>
    <submittedName>
        <fullName evidence="1">Uncharacterized protein</fullName>
    </submittedName>
</protein>
<dbReference type="KEGG" id="sual:KDD17_09260"/>
<accession>A0A975JB64</accession>
<dbReference type="RefSeq" id="WP_212703416.1">
    <property type="nucleotide sequence ID" value="NZ_CP073581.1"/>
</dbReference>
<evidence type="ECO:0000313" key="2">
    <source>
        <dbReference type="Proteomes" id="UP000683291"/>
    </source>
</evidence>